<dbReference type="EMBL" id="JN201525">
    <property type="protein sequence ID" value="AEJ94067.1"/>
    <property type="molecule type" value="Genomic_DNA"/>
</dbReference>
<proteinExistence type="predicted"/>
<sequence length="69" mass="7615">MAMGDDAPPEPCLVDGCYGDRIYGSCMCRAHTMAGANPLGPDEEWTCECGGWDPWCDHDVIFDEPYLLD</sequence>
<evidence type="ECO:0000313" key="2">
    <source>
        <dbReference type="Proteomes" id="UP000008391"/>
    </source>
</evidence>
<reference evidence="1 2" key="1">
    <citation type="journal article" date="2012" name="J. Virol.">
        <title>Complete Genome Sequences of 138 Mycobacteriophages.</title>
        <authorList>
            <consortium name="the Science Education Alliance Phage Hunters Advancing Genomics and Evolutionary Science Program"/>
            <consortium name="the KwaZulu-Natal Research Institute for Tuberculosis and HIV Mycobacterial Genetics Course Students"/>
            <consortium name="the Phage Hunters Integrating Research and Education Program"/>
            <person name="Hatfull G.F."/>
        </authorList>
    </citation>
    <scope>NUCLEOTIDE SEQUENCE [LARGE SCALE GENOMIC DNA]</scope>
</reference>
<dbReference type="RefSeq" id="YP_009018156.1">
    <property type="nucleotide sequence ID" value="NC_023738.1"/>
</dbReference>
<dbReference type="GeneID" id="18566079"/>
<gene>
    <name evidence="1" type="primary">145</name>
    <name evidence="1" type="ORF">THIBAULT_145</name>
</gene>
<evidence type="ECO:0000313" key="1">
    <source>
        <dbReference type="EMBL" id="AEJ94067.1"/>
    </source>
</evidence>
<organism evidence="1 2">
    <name type="scientific">Mycobacterium phage Thibault</name>
    <dbReference type="NCBI Taxonomy" id="1052673"/>
    <lineage>
        <taxon>Viruses</taxon>
        <taxon>Duplodnaviria</taxon>
        <taxon>Heunggongvirae</taxon>
        <taxon>Uroviricota</taxon>
        <taxon>Caudoviricetes</taxon>
        <taxon>Omegavirus</taxon>
        <taxon>Omegavirus thibault</taxon>
    </lineage>
</organism>
<dbReference type="KEGG" id="vg:18566079"/>
<keyword evidence="2" id="KW-1185">Reference proteome</keyword>
<name>G1FGL0_9CAUD</name>
<protein>
    <submittedName>
        <fullName evidence="1">Uncharacterized protein</fullName>
    </submittedName>
</protein>
<dbReference type="Proteomes" id="UP000008391">
    <property type="component" value="Segment"/>
</dbReference>
<accession>G1FGL0</accession>
<dbReference type="OrthoDB" id="33542at10239"/>